<reference evidence="11 12" key="1">
    <citation type="submission" date="2019-03" db="EMBL/GenBank/DDBJ databases">
        <title>Genomics of glacier-inhabiting Cryobacterium strains.</title>
        <authorList>
            <person name="Liu Q."/>
            <person name="Xin Y.-H."/>
        </authorList>
    </citation>
    <scope>NUCLEOTIDE SEQUENCE [LARGE SCALE GENOMIC DNA]</scope>
    <source>
        <strain evidence="11 12">Hh15</strain>
    </source>
</reference>
<feature type="binding site" evidence="10">
    <location>
        <position position="76"/>
    </location>
    <ligand>
        <name>Na(+)</name>
        <dbReference type="ChEBI" id="CHEBI:29101"/>
        <note>structural</note>
    </ligand>
</feature>
<evidence type="ECO:0000313" key="11">
    <source>
        <dbReference type="EMBL" id="TFB88451.1"/>
    </source>
</evidence>
<feature type="binding site" evidence="10">
    <location>
        <position position="79"/>
    </location>
    <ligand>
        <name>Na(+)</name>
        <dbReference type="ChEBI" id="CHEBI:29101"/>
        <note>structural</note>
    </ligand>
</feature>
<keyword evidence="5 10" id="KW-0472">Membrane</keyword>
<sequence>MTPLLFLGVAAAGGVGAAARFALDGFVRARLGGAFPYGTTIINVSGSLLLGLITGLALNHLVAPEWSLVLGVGLLGGYTTFSTASFETVRLAQAHRYLTALANGVGMLVASVAAAALGLWIGLALG</sequence>
<comment type="caution">
    <text evidence="11">The sequence shown here is derived from an EMBL/GenBank/DDBJ whole genome shotgun (WGS) entry which is preliminary data.</text>
</comment>
<dbReference type="AlphaFoldDB" id="A0A1H8AA81"/>
<dbReference type="GO" id="GO:0046872">
    <property type="term" value="F:metal ion binding"/>
    <property type="evidence" value="ECO:0007669"/>
    <property type="project" value="UniProtKB-KW"/>
</dbReference>
<keyword evidence="4 10" id="KW-1133">Transmembrane helix</keyword>
<name>A0A1H8AA81_9MICO</name>
<evidence type="ECO:0000256" key="1">
    <source>
        <dbReference type="ARBA" id="ARBA00004651"/>
    </source>
</evidence>
<evidence type="ECO:0000256" key="2">
    <source>
        <dbReference type="ARBA" id="ARBA00022475"/>
    </source>
</evidence>
<feature type="transmembrane region" description="Helical" evidence="10">
    <location>
        <begin position="41"/>
        <end position="59"/>
    </location>
</feature>
<evidence type="ECO:0000256" key="6">
    <source>
        <dbReference type="ARBA" id="ARBA00023303"/>
    </source>
</evidence>
<dbReference type="GO" id="GO:0140114">
    <property type="term" value="P:cellular detoxification of fluoride"/>
    <property type="evidence" value="ECO:0007669"/>
    <property type="project" value="UniProtKB-UniRule"/>
</dbReference>
<dbReference type="Proteomes" id="UP000297654">
    <property type="component" value="Unassembled WGS sequence"/>
</dbReference>
<evidence type="ECO:0000256" key="7">
    <source>
        <dbReference type="ARBA" id="ARBA00035120"/>
    </source>
</evidence>
<comment type="activity regulation">
    <text evidence="10">Na(+) is not transported, but it plays an essential structural role and its presence is essential for fluoride channel function.</text>
</comment>
<dbReference type="PANTHER" id="PTHR28259">
    <property type="entry name" value="FLUORIDE EXPORT PROTEIN 1-RELATED"/>
    <property type="match status" value="1"/>
</dbReference>
<dbReference type="GO" id="GO:0062054">
    <property type="term" value="F:fluoride channel activity"/>
    <property type="evidence" value="ECO:0007669"/>
    <property type="project" value="UniProtKB-UniRule"/>
</dbReference>
<protein>
    <recommendedName>
        <fullName evidence="10">Fluoride-specific ion channel FluC</fullName>
    </recommendedName>
</protein>
<comment type="function">
    <text evidence="9 10">Fluoride-specific ion channel. Important for reducing fluoride concentration in the cell, thus reducing its toxicity.</text>
</comment>
<keyword evidence="12" id="KW-1185">Reference proteome</keyword>
<evidence type="ECO:0000256" key="5">
    <source>
        <dbReference type="ARBA" id="ARBA00023136"/>
    </source>
</evidence>
<comment type="catalytic activity">
    <reaction evidence="8">
        <text>fluoride(in) = fluoride(out)</text>
        <dbReference type="Rhea" id="RHEA:76159"/>
        <dbReference type="ChEBI" id="CHEBI:17051"/>
    </reaction>
    <physiologicalReaction direction="left-to-right" evidence="8">
        <dbReference type="Rhea" id="RHEA:76160"/>
    </physiologicalReaction>
</comment>
<dbReference type="HAMAP" id="MF_00454">
    <property type="entry name" value="FluC"/>
    <property type="match status" value="1"/>
</dbReference>
<feature type="transmembrane region" description="Helical" evidence="10">
    <location>
        <begin position="66"/>
        <end position="84"/>
    </location>
</feature>
<dbReference type="NCBIfam" id="NF010824">
    <property type="entry name" value="PRK14228.1"/>
    <property type="match status" value="1"/>
</dbReference>
<accession>A0A1H8AA81</accession>
<dbReference type="EMBL" id="SOFF01000031">
    <property type="protein sequence ID" value="TFB88451.1"/>
    <property type="molecule type" value="Genomic_DNA"/>
</dbReference>
<evidence type="ECO:0000256" key="8">
    <source>
        <dbReference type="ARBA" id="ARBA00035585"/>
    </source>
</evidence>
<proteinExistence type="inferred from homology"/>
<evidence type="ECO:0000256" key="4">
    <source>
        <dbReference type="ARBA" id="ARBA00022989"/>
    </source>
</evidence>
<keyword evidence="2 10" id="KW-1003">Cell membrane</keyword>
<keyword evidence="10" id="KW-0406">Ion transport</keyword>
<dbReference type="RefSeq" id="WP_092106181.1">
    <property type="nucleotide sequence ID" value="NZ_FOCN01000001.1"/>
</dbReference>
<gene>
    <name evidence="10 11" type="primary">crcB</name>
    <name evidence="10" type="synonym">fluC</name>
    <name evidence="11" type="ORF">E3O10_11625</name>
</gene>
<dbReference type="GO" id="GO:0005886">
    <property type="term" value="C:plasma membrane"/>
    <property type="evidence" value="ECO:0007669"/>
    <property type="project" value="UniProtKB-SubCell"/>
</dbReference>
<evidence type="ECO:0000256" key="10">
    <source>
        <dbReference type="HAMAP-Rule" id="MF_00454"/>
    </source>
</evidence>
<dbReference type="Pfam" id="PF02537">
    <property type="entry name" value="CRCB"/>
    <property type="match status" value="1"/>
</dbReference>
<keyword evidence="10" id="KW-0813">Transport</keyword>
<dbReference type="STRING" id="1424661.SAMN05216281_101103"/>
<dbReference type="NCBIfam" id="TIGR00494">
    <property type="entry name" value="crcB"/>
    <property type="match status" value="1"/>
</dbReference>
<dbReference type="InterPro" id="IPR003691">
    <property type="entry name" value="FluC"/>
</dbReference>
<evidence type="ECO:0000256" key="9">
    <source>
        <dbReference type="ARBA" id="ARBA00049940"/>
    </source>
</evidence>
<evidence type="ECO:0000313" key="12">
    <source>
        <dbReference type="Proteomes" id="UP000297654"/>
    </source>
</evidence>
<keyword evidence="10" id="KW-0915">Sodium</keyword>
<feature type="transmembrane region" description="Helical" evidence="10">
    <location>
        <begin position="104"/>
        <end position="125"/>
    </location>
</feature>
<keyword evidence="6 10" id="KW-0407">Ion channel</keyword>
<comment type="similarity">
    <text evidence="7 10">Belongs to the fluoride channel Fluc/FEX (TC 1.A.43) family.</text>
</comment>
<evidence type="ECO:0000256" key="3">
    <source>
        <dbReference type="ARBA" id="ARBA00022692"/>
    </source>
</evidence>
<organism evidence="11 12">
    <name type="scientific">Cryobacterium luteum</name>
    <dbReference type="NCBI Taxonomy" id="1424661"/>
    <lineage>
        <taxon>Bacteria</taxon>
        <taxon>Bacillati</taxon>
        <taxon>Actinomycetota</taxon>
        <taxon>Actinomycetes</taxon>
        <taxon>Micrococcales</taxon>
        <taxon>Microbacteriaceae</taxon>
        <taxon>Cryobacterium</taxon>
    </lineage>
</organism>
<keyword evidence="10" id="KW-0479">Metal-binding</keyword>
<dbReference type="PANTHER" id="PTHR28259:SF1">
    <property type="entry name" value="FLUORIDE EXPORT PROTEIN 1-RELATED"/>
    <property type="match status" value="1"/>
</dbReference>
<keyword evidence="3 10" id="KW-0812">Transmembrane</keyword>
<comment type="subcellular location">
    <subcellularLocation>
        <location evidence="1 10">Cell membrane</location>
        <topology evidence="1 10">Multi-pass membrane protein</topology>
    </subcellularLocation>
</comment>